<dbReference type="PANTHER" id="PTHR11537:SF254">
    <property type="entry name" value="POTASSIUM VOLTAGE-GATED CHANNEL PROTEIN SHAB"/>
    <property type="match status" value="1"/>
</dbReference>
<dbReference type="Gene3D" id="1.20.5.110">
    <property type="match status" value="1"/>
</dbReference>
<evidence type="ECO:0000313" key="11">
    <source>
        <dbReference type="EMBL" id="BAU99224.1"/>
    </source>
</evidence>
<keyword evidence="5" id="KW-0406">Ion transport</keyword>
<feature type="transmembrane region" description="Helical" evidence="9">
    <location>
        <begin position="178"/>
        <end position="202"/>
    </location>
</feature>
<keyword evidence="4 9" id="KW-1133">Transmembrane helix</keyword>
<proteinExistence type="predicted"/>
<reference evidence="11 12" key="1">
    <citation type="journal article" date="2016" name="Genome Announc.">
        <title>Complete Genome Sequence of Aurantimicrobium minutum Type Strain KNCT, a Planktonic Ultramicrobacterium Isolated from River Water.</title>
        <authorList>
            <person name="Nakai R."/>
            <person name="Fujisawa T."/>
            <person name="Nakamura Y."/>
            <person name="Nishide H."/>
            <person name="Uchiyama I."/>
            <person name="Baba T."/>
            <person name="Toyoda A."/>
            <person name="Fujiyama A."/>
            <person name="Naganuma T."/>
            <person name="Niki H."/>
        </authorList>
    </citation>
    <scope>NUCLEOTIDE SEQUENCE [LARGE SCALE GENOMIC DNA]</scope>
    <source>
        <strain evidence="11 12">KNC</strain>
    </source>
</reference>
<keyword evidence="7" id="KW-0407">Ion channel</keyword>
<feature type="transmembrane region" description="Helical" evidence="9">
    <location>
        <begin position="116"/>
        <end position="135"/>
    </location>
</feature>
<organism evidence="11 12">
    <name type="scientific">Aurantimicrobium minutum</name>
    <dbReference type="NCBI Taxonomy" id="708131"/>
    <lineage>
        <taxon>Bacteria</taxon>
        <taxon>Bacillati</taxon>
        <taxon>Actinomycetota</taxon>
        <taxon>Actinomycetes</taxon>
        <taxon>Micrococcales</taxon>
        <taxon>Microbacteriaceae</taxon>
        <taxon>Aurantimicrobium</taxon>
    </lineage>
</organism>
<evidence type="ECO:0000313" key="12">
    <source>
        <dbReference type="Proteomes" id="UP000243847"/>
    </source>
</evidence>
<dbReference type="PRINTS" id="PR00169">
    <property type="entry name" value="KCHANNEL"/>
</dbReference>
<dbReference type="PANTHER" id="PTHR11537">
    <property type="entry name" value="VOLTAGE-GATED POTASSIUM CHANNEL"/>
    <property type="match status" value="1"/>
</dbReference>
<dbReference type="SUPFAM" id="SSF81324">
    <property type="entry name" value="Voltage-gated potassium channels"/>
    <property type="match status" value="1"/>
</dbReference>
<evidence type="ECO:0000256" key="5">
    <source>
        <dbReference type="ARBA" id="ARBA00023065"/>
    </source>
</evidence>
<feature type="transmembrane region" description="Helical" evidence="9">
    <location>
        <begin position="43"/>
        <end position="69"/>
    </location>
</feature>
<accession>A0A173LWK7</accession>
<keyword evidence="2" id="KW-0813">Transport</keyword>
<evidence type="ECO:0000256" key="6">
    <source>
        <dbReference type="ARBA" id="ARBA00023136"/>
    </source>
</evidence>
<feature type="transmembrane region" description="Helical" evidence="9">
    <location>
        <begin position="81"/>
        <end position="104"/>
    </location>
</feature>
<dbReference type="GO" id="GO:0005249">
    <property type="term" value="F:voltage-gated potassium channel activity"/>
    <property type="evidence" value="ECO:0007669"/>
    <property type="project" value="InterPro"/>
</dbReference>
<dbReference type="GeneID" id="80451872"/>
<feature type="transmembrane region" description="Helical" evidence="9">
    <location>
        <begin position="20"/>
        <end position="37"/>
    </location>
</feature>
<dbReference type="InterPro" id="IPR028325">
    <property type="entry name" value="VG_K_chnl"/>
</dbReference>
<dbReference type="GO" id="GO:0001508">
    <property type="term" value="P:action potential"/>
    <property type="evidence" value="ECO:0007669"/>
    <property type="project" value="TreeGrafter"/>
</dbReference>
<evidence type="ECO:0000256" key="8">
    <source>
        <dbReference type="SAM" id="MobiDB-lite"/>
    </source>
</evidence>
<evidence type="ECO:0000256" key="4">
    <source>
        <dbReference type="ARBA" id="ARBA00022989"/>
    </source>
</evidence>
<dbReference type="InterPro" id="IPR027359">
    <property type="entry name" value="Volt_channel_dom_sf"/>
</dbReference>
<evidence type="ECO:0000256" key="1">
    <source>
        <dbReference type="ARBA" id="ARBA00004141"/>
    </source>
</evidence>
<evidence type="ECO:0000256" key="7">
    <source>
        <dbReference type="ARBA" id="ARBA00023303"/>
    </source>
</evidence>
<keyword evidence="6 9" id="KW-0472">Membrane</keyword>
<evidence type="ECO:0000256" key="3">
    <source>
        <dbReference type="ARBA" id="ARBA00022692"/>
    </source>
</evidence>
<sequence length="266" mass="29091">MALTRDEKEARWEQVTATPLLVLALVFLFCYAMPIIFPDLEPGFIAFLGITNIVIWFAFAIDLVGRFILAEHKKPFVKRNIIMIISVVFPFLRLLRLISVLTMGMSRYGGSTRNKFGFYVLGGSLLLWFITGLAVTQVERGVEGSNISDVGDGWWWSLITLATVGYGDRFPVTPEGRFVGVVIVLMGIALLGTISAFLASFLMDPTGQRDKDIQDESVKAQATLSDLLAEVKALRAEVKELSGKSSSSSPAKKTSSAAASSRGTNK</sequence>
<evidence type="ECO:0000256" key="2">
    <source>
        <dbReference type="ARBA" id="ARBA00022448"/>
    </source>
</evidence>
<evidence type="ECO:0000256" key="9">
    <source>
        <dbReference type="SAM" id="Phobius"/>
    </source>
</evidence>
<feature type="region of interest" description="Disordered" evidence="8">
    <location>
        <begin position="240"/>
        <end position="266"/>
    </location>
</feature>
<feature type="compositionally biased region" description="Low complexity" evidence="8">
    <location>
        <begin position="243"/>
        <end position="266"/>
    </location>
</feature>
<keyword evidence="3 9" id="KW-0812">Transmembrane</keyword>
<dbReference type="Gene3D" id="1.20.120.350">
    <property type="entry name" value="Voltage-gated potassium channels. Chain C"/>
    <property type="match status" value="1"/>
</dbReference>
<name>A0A173LWK7_9MICO</name>
<dbReference type="EMBL" id="AP017457">
    <property type="protein sequence ID" value="BAU99224.1"/>
    <property type="molecule type" value="Genomic_DNA"/>
</dbReference>
<feature type="domain" description="Potassium channel" evidence="10">
    <location>
        <begin position="125"/>
        <end position="203"/>
    </location>
</feature>
<protein>
    <submittedName>
        <fullName evidence="11">Electron transport protein</fullName>
    </submittedName>
</protein>
<comment type="subcellular location">
    <subcellularLocation>
        <location evidence="1">Membrane</location>
        <topology evidence="1">Multi-pass membrane protein</topology>
    </subcellularLocation>
</comment>
<dbReference type="OrthoDB" id="9799090at2"/>
<dbReference type="Proteomes" id="UP000243847">
    <property type="component" value="Chromosome sequence1"/>
</dbReference>
<dbReference type="RefSeq" id="WP_096381370.1">
    <property type="nucleotide sequence ID" value="NZ_AP017457.1"/>
</dbReference>
<dbReference type="Gene3D" id="1.10.287.70">
    <property type="match status" value="1"/>
</dbReference>
<evidence type="ECO:0000259" key="10">
    <source>
        <dbReference type="Pfam" id="PF07885"/>
    </source>
</evidence>
<dbReference type="KEGG" id="amin:AUMI_16820"/>
<dbReference type="InterPro" id="IPR013099">
    <property type="entry name" value="K_chnl_dom"/>
</dbReference>
<dbReference type="GO" id="GO:0008076">
    <property type="term" value="C:voltage-gated potassium channel complex"/>
    <property type="evidence" value="ECO:0007669"/>
    <property type="project" value="InterPro"/>
</dbReference>
<dbReference type="Pfam" id="PF07885">
    <property type="entry name" value="Ion_trans_2"/>
    <property type="match status" value="1"/>
</dbReference>
<gene>
    <name evidence="11" type="ORF">AUMI_16820</name>
</gene>
<dbReference type="AlphaFoldDB" id="A0A173LWK7"/>